<dbReference type="PANTHER" id="PTHR30523:SF6">
    <property type="entry name" value="PHOSPHOENOLPYRUVATE CARBOXYLASE"/>
    <property type="match status" value="1"/>
</dbReference>
<keyword evidence="8 10" id="KW-0120">Carbon dioxide fixation</keyword>
<dbReference type="InterPro" id="IPR018129">
    <property type="entry name" value="PEP_COase_Lys_AS"/>
</dbReference>
<dbReference type="GO" id="GO:0015977">
    <property type="term" value="P:carbon fixation"/>
    <property type="evidence" value="ECO:0007669"/>
    <property type="project" value="UniProtKB-UniRule"/>
</dbReference>
<dbReference type="Pfam" id="PF00311">
    <property type="entry name" value="PEPcase"/>
    <property type="match status" value="1"/>
</dbReference>
<evidence type="ECO:0000313" key="14">
    <source>
        <dbReference type="Proteomes" id="UP000287352"/>
    </source>
</evidence>
<comment type="subunit">
    <text evidence="10">Homotetramer.</text>
</comment>
<sequence length="968" mass="111219">MPEQDYLREKDAPLRQDIRILATALGRAIQRDGNSSVFEMVELLRRACKRLRDCTDQVIQANPEELQLLQLEIVELSHKIEETVERCELGTAIDVIRAFTVYFHLVNTAEQYQRIRRRRISEEQATRPQHGSLAALIEFFKQNHVAPEQLQELLQQMSIDLVFTAHPTEATRRSLITKSRRVAELLEQHDEQLSGREQQKWQRQLDATVDLLWRTDAIRHVRPQPIDEVKMGIYYLDEVLFEALPELYAEFEELLHEDYPGVQVPPLLRIGSWIGGDQDGNPFVGPTTMLDALNLQHSHLLRHYRFAIRSLAEEFSQSSVHTHVSSDLQQSLAYDMSCLPAYTQELGPQLKLEPYRAKLSFMWKRLLNTIVIDDAPHGPGWIAAPRPTEEELSGKHNNYRNAQELLADLHLIHESLLADGEYDLAQGVLIKIIRQVEVFGFHFAALDVRQHSERHAAALDDLLRASGWRAEGYRSLEEEEKIAVLEQLLRDPRLLIRSDLAVSAETRHIVETFRTIRLARESFGERAITCYIISMTHTLSDLLEVQFFCKEVGLTNLPIVPLFETVKDLNDCTEILATAFTHPDYKQYLDTCQRQQQVMLGYSDSSKDGGILTSSWELYQTQRRLAVLGKEYAVGITVFHGRGGAIGRGGGPIYEAILGQPPESVNGRIRITEQGEMLSFKYGLHEIALRNMELVVAGVAQASVSDEKILETQVHPRPTPEWEQIMSQLSQHAYRRYRQLIYEDPTFIKFFEQATPILELGWLNIGSRPARRSASKAIEDLRAIPWVFSWMQSRIVLPSWYGVGSALEDYILADPAHLTTLQQMYRQWPFLRAFLDNLQMTLAKADMQIAQYYTQLVEDAELRERIWTLIHDEYERTQKMVILILQERDLLDNAPVLQESIRRRNPYVDPLSYFQVSLLRRLRALGGPLTLDPEQEEQASAEERERARLTYAVLLTINGIAAGVRNTG</sequence>
<keyword evidence="13" id="KW-0670">Pyruvate</keyword>
<comment type="caution">
    <text evidence="13">The sequence shown here is derived from an EMBL/GenBank/DDBJ whole genome shotgun (WGS) entry which is preliminary data.</text>
</comment>
<comment type="cofactor">
    <cofactor evidence="1 10">
        <name>Mg(2+)</name>
        <dbReference type="ChEBI" id="CHEBI:18420"/>
    </cofactor>
</comment>
<evidence type="ECO:0000256" key="2">
    <source>
        <dbReference type="ARBA" id="ARBA00003670"/>
    </source>
</evidence>
<dbReference type="InterPro" id="IPR015813">
    <property type="entry name" value="Pyrv/PenolPyrv_kinase-like_dom"/>
</dbReference>
<reference evidence="14" key="1">
    <citation type="submission" date="2018-12" db="EMBL/GenBank/DDBJ databases">
        <title>Tengunoibacter tsumagoiensis gen. nov., sp. nov., Dictyobacter kobayashii sp. nov., D. alpinus sp. nov., and D. joshuensis sp. nov. and description of Dictyobacteraceae fam. nov. within the order Ktedonobacterales isolated from Tengu-no-mugimeshi.</title>
        <authorList>
            <person name="Wang C.M."/>
            <person name="Zheng Y."/>
            <person name="Sakai Y."/>
            <person name="Toyoda A."/>
            <person name="Minakuchi Y."/>
            <person name="Abe K."/>
            <person name="Yokota A."/>
            <person name="Yabe S."/>
        </authorList>
    </citation>
    <scope>NUCLEOTIDE SEQUENCE [LARGE SCALE GENOMIC DNA]</scope>
    <source>
        <strain evidence="14">Uno3</strain>
    </source>
</reference>
<gene>
    <name evidence="10 13" type="primary">ppc</name>
    <name evidence="13" type="ORF">KTT_13260</name>
</gene>
<evidence type="ECO:0000256" key="6">
    <source>
        <dbReference type="ARBA" id="ARBA00022842"/>
    </source>
</evidence>
<dbReference type="HAMAP" id="MF_00595">
    <property type="entry name" value="PEPcase_type1"/>
    <property type="match status" value="1"/>
</dbReference>
<evidence type="ECO:0000256" key="3">
    <source>
        <dbReference type="ARBA" id="ARBA00008346"/>
    </source>
</evidence>
<dbReference type="AlphaFoldDB" id="A0A401ZX96"/>
<dbReference type="PRINTS" id="PR00150">
    <property type="entry name" value="PEPCARBXLASE"/>
</dbReference>
<dbReference type="InterPro" id="IPR033129">
    <property type="entry name" value="PEPCASE_His_AS"/>
</dbReference>
<dbReference type="GO" id="GO:0006099">
    <property type="term" value="P:tricarboxylic acid cycle"/>
    <property type="evidence" value="ECO:0007669"/>
    <property type="project" value="InterPro"/>
</dbReference>
<dbReference type="InterPro" id="IPR022805">
    <property type="entry name" value="PEP_COase_bac/pln-type"/>
</dbReference>
<evidence type="ECO:0000256" key="5">
    <source>
        <dbReference type="ARBA" id="ARBA00022419"/>
    </source>
</evidence>
<evidence type="ECO:0000256" key="1">
    <source>
        <dbReference type="ARBA" id="ARBA00001946"/>
    </source>
</evidence>
<evidence type="ECO:0000256" key="10">
    <source>
        <dbReference type="HAMAP-Rule" id="MF_00595"/>
    </source>
</evidence>
<comment type="function">
    <text evidence="2 10">Forms oxaloacetate, a four-carbon dicarboxylic acid source for the tricarboxylic acid cycle.</text>
</comment>
<dbReference type="RefSeq" id="WP_126579180.1">
    <property type="nucleotide sequence ID" value="NZ_BIFR01000001.1"/>
</dbReference>
<dbReference type="PANTHER" id="PTHR30523">
    <property type="entry name" value="PHOSPHOENOLPYRUVATE CARBOXYLASE"/>
    <property type="match status" value="1"/>
</dbReference>
<protein>
    <recommendedName>
        <fullName evidence="5 10">Phosphoenolpyruvate carboxylase</fullName>
        <shortName evidence="10">PEPC</shortName>
        <shortName evidence="10">PEPCase</shortName>
        <ecNumber evidence="4 10">4.1.1.31</ecNumber>
    </recommendedName>
</protein>
<dbReference type="SUPFAM" id="SSF51621">
    <property type="entry name" value="Phosphoenolpyruvate/pyruvate domain"/>
    <property type="match status" value="1"/>
</dbReference>
<dbReference type="Proteomes" id="UP000287352">
    <property type="component" value="Unassembled WGS sequence"/>
</dbReference>
<dbReference type="GO" id="GO:0000287">
    <property type="term" value="F:magnesium ion binding"/>
    <property type="evidence" value="ECO:0007669"/>
    <property type="project" value="UniProtKB-UniRule"/>
</dbReference>
<accession>A0A401ZX96</accession>
<dbReference type="EC" id="4.1.1.31" evidence="4 10"/>
<evidence type="ECO:0000256" key="7">
    <source>
        <dbReference type="ARBA" id="ARBA00023239"/>
    </source>
</evidence>
<evidence type="ECO:0000313" key="13">
    <source>
        <dbReference type="EMBL" id="GCE11467.1"/>
    </source>
</evidence>
<dbReference type="InterPro" id="IPR021135">
    <property type="entry name" value="PEP_COase"/>
</dbReference>
<feature type="active site" evidence="10 11">
    <location>
        <position position="166"/>
    </location>
</feature>
<organism evidence="13 14">
    <name type="scientific">Tengunoibacter tsumagoiensis</name>
    <dbReference type="NCBI Taxonomy" id="2014871"/>
    <lineage>
        <taxon>Bacteria</taxon>
        <taxon>Bacillati</taxon>
        <taxon>Chloroflexota</taxon>
        <taxon>Ktedonobacteria</taxon>
        <taxon>Ktedonobacterales</taxon>
        <taxon>Dictyobacteraceae</taxon>
        <taxon>Tengunoibacter</taxon>
    </lineage>
</organism>
<name>A0A401ZX96_9CHLR</name>
<comment type="similarity">
    <text evidence="3 10">Belongs to the PEPCase type 1 family.</text>
</comment>
<dbReference type="PROSITE" id="PS00393">
    <property type="entry name" value="PEPCASE_2"/>
    <property type="match status" value="1"/>
</dbReference>
<comment type="catalytic activity">
    <reaction evidence="9 10">
        <text>oxaloacetate + phosphate = phosphoenolpyruvate + hydrogencarbonate</text>
        <dbReference type="Rhea" id="RHEA:28370"/>
        <dbReference type="ChEBI" id="CHEBI:16452"/>
        <dbReference type="ChEBI" id="CHEBI:17544"/>
        <dbReference type="ChEBI" id="CHEBI:43474"/>
        <dbReference type="ChEBI" id="CHEBI:58702"/>
        <dbReference type="EC" id="4.1.1.31"/>
    </reaction>
</comment>
<evidence type="ECO:0000256" key="9">
    <source>
        <dbReference type="ARBA" id="ARBA00048995"/>
    </source>
</evidence>
<proteinExistence type="inferred from homology"/>
<evidence type="ECO:0000256" key="12">
    <source>
        <dbReference type="PROSITE-ProRule" id="PRU10112"/>
    </source>
</evidence>
<dbReference type="Gene3D" id="1.20.1440.90">
    <property type="entry name" value="Phosphoenolpyruvate/pyruvate domain"/>
    <property type="match status" value="1"/>
</dbReference>
<dbReference type="GO" id="GO:0006107">
    <property type="term" value="P:oxaloacetate metabolic process"/>
    <property type="evidence" value="ECO:0007669"/>
    <property type="project" value="UniProtKB-UniRule"/>
</dbReference>
<keyword evidence="6 10" id="KW-0460">Magnesium</keyword>
<dbReference type="GO" id="GO:0008964">
    <property type="term" value="F:phosphoenolpyruvate carboxylase activity"/>
    <property type="evidence" value="ECO:0007669"/>
    <property type="project" value="UniProtKB-UniRule"/>
</dbReference>
<dbReference type="NCBIfam" id="NF000584">
    <property type="entry name" value="PRK00009.1"/>
    <property type="match status" value="1"/>
</dbReference>
<dbReference type="GO" id="GO:0005829">
    <property type="term" value="C:cytosol"/>
    <property type="evidence" value="ECO:0007669"/>
    <property type="project" value="TreeGrafter"/>
</dbReference>
<keyword evidence="14" id="KW-1185">Reference proteome</keyword>
<evidence type="ECO:0000256" key="8">
    <source>
        <dbReference type="ARBA" id="ARBA00023300"/>
    </source>
</evidence>
<evidence type="ECO:0000256" key="4">
    <source>
        <dbReference type="ARBA" id="ARBA00012305"/>
    </source>
</evidence>
<feature type="active site" evidence="10 12">
    <location>
        <position position="607"/>
    </location>
</feature>
<dbReference type="PROSITE" id="PS00781">
    <property type="entry name" value="PEPCASE_1"/>
    <property type="match status" value="1"/>
</dbReference>
<keyword evidence="7 10" id="KW-0456">Lyase</keyword>
<evidence type="ECO:0000256" key="11">
    <source>
        <dbReference type="PROSITE-ProRule" id="PRU10111"/>
    </source>
</evidence>
<dbReference type="OrthoDB" id="9768133at2"/>
<dbReference type="EMBL" id="BIFR01000001">
    <property type="protein sequence ID" value="GCE11467.1"/>
    <property type="molecule type" value="Genomic_DNA"/>
</dbReference>